<reference evidence="2" key="1">
    <citation type="submission" date="2017-10" db="EMBL/GenBank/DDBJ databases">
        <title>Rapid genome shrinkage in a self-fertile nematode reveals novel sperm competition proteins.</title>
        <authorList>
            <person name="Yin D."/>
            <person name="Schwarz E.M."/>
            <person name="Thomas C.G."/>
            <person name="Felde R.L."/>
            <person name="Korf I.F."/>
            <person name="Cutter A.D."/>
            <person name="Schartner C.M."/>
            <person name="Ralston E.J."/>
            <person name="Meyer B.J."/>
            <person name="Haag E.S."/>
        </authorList>
    </citation>
    <scope>NUCLEOTIDE SEQUENCE [LARGE SCALE GENOMIC DNA]</scope>
    <source>
        <strain evidence="2">JU1422</strain>
    </source>
</reference>
<protein>
    <submittedName>
        <fullName evidence="1">Uncharacterized protein</fullName>
    </submittedName>
</protein>
<evidence type="ECO:0000313" key="2">
    <source>
        <dbReference type="Proteomes" id="UP000230233"/>
    </source>
</evidence>
<name>A0A2G5STK6_9PELO</name>
<evidence type="ECO:0000313" key="1">
    <source>
        <dbReference type="EMBL" id="PIC18288.1"/>
    </source>
</evidence>
<dbReference type="OrthoDB" id="5779003at2759"/>
<gene>
    <name evidence="1" type="primary">Cni-C24H10.3</name>
    <name evidence="1" type="synonym">Cnig_chr_X.g24232</name>
    <name evidence="1" type="ORF">B9Z55_024232</name>
</gene>
<dbReference type="AlphaFoldDB" id="A0A2G5STK6"/>
<proteinExistence type="predicted"/>
<accession>A0A2G5STK6</accession>
<organism evidence="1 2">
    <name type="scientific">Caenorhabditis nigoni</name>
    <dbReference type="NCBI Taxonomy" id="1611254"/>
    <lineage>
        <taxon>Eukaryota</taxon>
        <taxon>Metazoa</taxon>
        <taxon>Ecdysozoa</taxon>
        <taxon>Nematoda</taxon>
        <taxon>Chromadorea</taxon>
        <taxon>Rhabditida</taxon>
        <taxon>Rhabditina</taxon>
        <taxon>Rhabditomorpha</taxon>
        <taxon>Rhabditoidea</taxon>
        <taxon>Rhabditidae</taxon>
        <taxon>Peloderinae</taxon>
        <taxon>Caenorhabditis</taxon>
    </lineage>
</organism>
<dbReference type="EMBL" id="PDUG01000006">
    <property type="protein sequence ID" value="PIC18288.1"/>
    <property type="molecule type" value="Genomic_DNA"/>
</dbReference>
<comment type="caution">
    <text evidence="1">The sequence shown here is derived from an EMBL/GenBank/DDBJ whole genome shotgun (WGS) entry which is preliminary data.</text>
</comment>
<dbReference type="Proteomes" id="UP000230233">
    <property type="component" value="Chromosome X"/>
</dbReference>
<keyword evidence="2" id="KW-1185">Reference proteome</keyword>
<sequence>MSIYDRVPLDIAALDRLFDIRDKAIDVKNALLGYNSDDASKMNTRQEGLKAVETVMKMVDYVYSYRLCYVGFETDIVKIQTCLSDAEYYLSFLPR</sequence>